<dbReference type="OrthoDB" id="9804010at2"/>
<dbReference type="NCBIfam" id="NF008009">
    <property type="entry name" value="PRK10738.1"/>
    <property type="match status" value="1"/>
</dbReference>
<accession>K2K9P3</accession>
<sequence length="138" mass="14853">MKAVVKWVAEETFMGTSESGHQVVLDANKGAHAPSPMENVLISLGGCSSVDVVSILQKARQYITDCRCEISAERADAVPAVFTRIHLHFVVSGFAVAEKHVERAVALSADKYCSVAKMLEKAVTISHSFAIEEAPRPA</sequence>
<organism evidence="1 2">
    <name type="scientific">Idiomarina xiamenensis 10-D-4</name>
    <dbReference type="NCBI Taxonomy" id="740709"/>
    <lineage>
        <taxon>Bacteria</taxon>
        <taxon>Pseudomonadati</taxon>
        <taxon>Pseudomonadota</taxon>
        <taxon>Gammaproteobacteria</taxon>
        <taxon>Alteromonadales</taxon>
        <taxon>Idiomarinaceae</taxon>
        <taxon>Idiomarina</taxon>
    </lineage>
</organism>
<protein>
    <submittedName>
        <fullName evidence="1">OsmC family protein</fullName>
    </submittedName>
</protein>
<keyword evidence="2" id="KW-1185">Reference proteome</keyword>
<dbReference type="PANTHER" id="PTHR34352">
    <property type="entry name" value="PROTEIN YHFA"/>
    <property type="match status" value="1"/>
</dbReference>
<dbReference type="AlphaFoldDB" id="K2K9P3"/>
<gene>
    <name evidence="1" type="ORF">A10D4_05627</name>
</gene>
<dbReference type="InterPro" id="IPR036102">
    <property type="entry name" value="OsmC/Ohrsf"/>
</dbReference>
<proteinExistence type="predicted"/>
<dbReference type="Gene3D" id="3.30.300.20">
    <property type="match status" value="1"/>
</dbReference>
<evidence type="ECO:0000313" key="2">
    <source>
        <dbReference type="Proteomes" id="UP000014115"/>
    </source>
</evidence>
<dbReference type="Gene3D" id="2.20.25.10">
    <property type="match status" value="1"/>
</dbReference>
<dbReference type="STRING" id="740709.A10D4_05627"/>
<dbReference type="SUPFAM" id="SSF82784">
    <property type="entry name" value="OsmC-like"/>
    <property type="match status" value="1"/>
</dbReference>
<dbReference type="Pfam" id="PF02566">
    <property type="entry name" value="OsmC"/>
    <property type="match status" value="1"/>
</dbReference>
<dbReference type="Proteomes" id="UP000014115">
    <property type="component" value="Unassembled WGS sequence"/>
</dbReference>
<comment type="caution">
    <text evidence="1">The sequence shown here is derived from an EMBL/GenBank/DDBJ whole genome shotgun (WGS) entry which is preliminary data.</text>
</comment>
<dbReference type="PANTHER" id="PTHR34352:SF1">
    <property type="entry name" value="PROTEIN YHFA"/>
    <property type="match status" value="1"/>
</dbReference>
<dbReference type="InterPro" id="IPR015946">
    <property type="entry name" value="KH_dom-like_a/b"/>
</dbReference>
<dbReference type="InterPro" id="IPR003718">
    <property type="entry name" value="OsmC/Ohr_fam"/>
</dbReference>
<reference evidence="1 2" key="1">
    <citation type="journal article" date="2012" name="J. Bacteriol.">
        <title>Genome Sequence of Idiomarina xiamenensis Type Strain 10-D-4.</title>
        <authorList>
            <person name="Lai Q."/>
            <person name="Wang L."/>
            <person name="Wang W."/>
            <person name="Shao Z."/>
        </authorList>
    </citation>
    <scope>NUCLEOTIDE SEQUENCE [LARGE SCALE GENOMIC DNA]</scope>
    <source>
        <strain evidence="1 2">10-D-4</strain>
    </source>
</reference>
<dbReference type="eggNOG" id="COG1765">
    <property type="taxonomic scope" value="Bacteria"/>
</dbReference>
<name>K2K9P3_9GAMM</name>
<dbReference type="RefSeq" id="WP_008488271.1">
    <property type="nucleotide sequence ID" value="NZ_AMRG01000005.1"/>
</dbReference>
<evidence type="ECO:0000313" key="1">
    <source>
        <dbReference type="EMBL" id="EKE84523.1"/>
    </source>
</evidence>
<dbReference type="EMBL" id="AMRG01000005">
    <property type="protein sequence ID" value="EKE84523.1"/>
    <property type="molecule type" value="Genomic_DNA"/>
</dbReference>
<dbReference type="PATRIC" id="fig|740709.3.peg.1148"/>